<dbReference type="InterPro" id="IPR034149">
    <property type="entry name" value="TOPRIM_TopoI"/>
</dbReference>
<dbReference type="InterPro" id="IPR013826">
    <property type="entry name" value="Topo_IA_cen_sub3"/>
</dbReference>
<dbReference type="InterPro" id="IPR000380">
    <property type="entry name" value="Topo_IA"/>
</dbReference>
<dbReference type="NCBIfam" id="TIGR01051">
    <property type="entry name" value="topA_bact"/>
    <property type="match status" value="1"/>
</dbReference>
<evidence type="ECO:0000256" key="5">
    <source>
        <dbReference type="ARBA" id="ARBA00022833"/>
    </source>
</evidence>
<dbReference type="PATRIC" id="fig|1618331.3.peg.568"/>
<keyword evidence="7 10" id="KW-0799">Topoisomerase</keyword>
<reference evidence="13 14" key="1">
    <citation type="journal article" date="2015" name="Nature">
        <title>rRNA introns, odd ribosomes, and small enigmatic genomes across a large radiation of phyla.</title>
        <authorList>
            <person name="Brown C.T."/>
            <person name="Hug L.A."/>
            <person name="Thomas B.C."/>
            <person name="Sharon I."/>
            <person name="Castelle C.J."/>
            <person name="Singh A."/>
            <person name="Wilkins M.J."/>
            <person name="Williams K.H."/>
            <person name="Banfield J.F."/>
        </authorList>
    </citation>
    <scope>NUCLEOTIDE SEQUENCE [LARGE SCALE GENOMIC DNA]</scope>
</reference>
<dbReference type="PROSITE" id="PS00396">
    <property type="entry name" value="TOPO_IA_1"/>
    <property type="match status" value="1"/>
</dbReference>
<keyword evidence="6" id="KW-0460">Magnesium</keyword>
<dbReference type="Gene3D" id="3.40.50.140">
    <property type="match status" value="1"/>
</dbReference>
<dbReference type="PANTHER" id="PTHR42785:SF1">
    <property type="entry name" value="DNA TOPOISOMERASE"/>
    <property type="match status" value="1"/>
</dbReference>
<name>A0A0G0FGH0_9BACT</name>
<evidence type="ECO:0000256" key="8">
    <source>
        <dbReference type="ARBA" id="ARBA00023125"/>
    </source>
</evidence>
<dbReference type="Gene3D" id="3.30.65.10">
    <property type="entry name" value="Bacterial Topoisomerase I, domain 1"/>
    <property type="match status" value="3"/>
</dbReference>
<dbReference type="CDD" id="cd03363">
    <property type="entry name" value="TOPRIM_TopoIA_TopoI"/>
    <property type="match status" value="1"/>
</dbReference>
<feature type="region of interest" description="Interaction with DNA" evidence="10">
    <location>
        <begin position="161"/>
        <end position="166"/>
    </location>
</feature>
<dbReference type="Pfam" id="PF01131">
    <property type="entry name" value="Topoisom_bac"/>
    <property type="match status" value="1"/>
</dbReference>
<feature type="site" description="Interaction with DNA" evidence="10">
    <location>
        <position position="475"/>
    </location>
</feature>
<feature type="site" description="Interaction with DNA" evidence="10">
    <location>
        <position position="141"/>
    </location>
</feature>
<dbReference type="SMART" id="SM00436">
    <property type="entry name" value="TOP1Bc"/>
    <property type="match status" value="1"/>
</dbReference>
<dbReference type="Gene3D" id="2.70.20.10">
    <property type="entry name" value="Topoisomerase I, domain 3"/>
    <property type="match status" value="1"/>
</dbReference>
<keyword evidence="5" id="KW-0862">Zinc</keyword>
<feature type="domain" description="Topo IA-type catalytic" evidence="12">
    <location>
        <begin position="127"/>
        <end position="543"/>
    </location>
</feature>
<dbReference type="GO" id="GO:0005694">
    <property type="term" value="C:chromosome"/>
    <property type="evidence" value="ECO:0007669"/>
    <property type="project" value="InterPro"/>
</dbReference>
<dbReference type="Pfam" id="PF01751">
    <property type="entry name" value="Toprim"/>
    <property type="match status" value="1"/>
</dbReference>
<dbReference type="Gene3D" id="1.10.460.10">
    <property type="entry name" value="Topoisomerase I, domain 2"/>
    <property type="match status" value="1"/>
</dbReference>
<dbReference type="SUPFAM" id="SSF56712">
    <property type="entry name" value="Prokaryotic type I DNA topoisomerase"/>
    <property type="match status" value="1"/>
</dbReference>
<protein>
    <recommendedName>
        <fullName evidence="10">DNA topoisomerase 1</fullName>
        <ecNumber evidence="10">5.6.2.1</ecNumber>
    </recommendedName>
    <alternativeName>
        <fullName evidence="10">DNA topoisomerase I</fullName>
    </alternativeName>
</protein>
<dbReference type="Proteomes" id="UP000034508">
    <property type="component" value="Unassembled WGS sequence"/>
</dbReference>
<feature type="site" description="Interaction with DNA" evidence="10">
    <location>
        <position position="137"/>
    </location>
</feature>
<dbReference type="GO" id="GO:0003677">
    <property type="term" value="F:DNA binding"/>
    <property type="evidence" value="ECO:0007669"/>
    <property type="project" value="UniProtKB-KW"/>
</dbReference>
<dbReference type="InterPro" id="IPR006171">
    <property type="entry name" value="TOPRIM_dom"/>
</dbReference>
<feature type="site" description="Interaction with DNA" evidence="10">
    <location>
        <position position="138"/>
    </location>
</feature>
<comment type="caution">
    <text evidence="13">The sequence shown here is derived from an EMBL/GenBank/DDBJ whole genome shotgun (WGS) entry which is preliminary data.</text>
</comment>
<dbReference type="PANTHER" id="PTHR42785">
    <property type="entry name" value="DNA TOPOISOMERASE, TYPE IA, CORE"/>
    <property type="match status" value="1"/>
</dbReference>
<dbReference type="AlphaFoldDB" id="A0A0G0FGH0"/>
<dbReference type="HAMAP" id="MF_00952">
    <property type="entry name" value="Topoisom_1_prok"/>
    <property type="match status" value="1"/>
</dbReference>
<keyword evidence="8 10" id="KW-0238">DNA-binding</keyword>
<evidence type="ECO:0000259" key="12">
    <source>
        <dbReference type="PROSITE" id="PS52039"/>
    </source>
</evidence>
<dbReference type="GO" id="GO:0008270">
    <property type="term" value="F:zinc ion binding"/>
    <property type="evidence" value="ECO:0007669"/>
    <property type="project" value="UniProtKB-KW"/>
</dbReference>
<keyword evidence="9 10" id="KW-0413">Isomerase</keyword>
<dbReference type="InterPro" id="IPR005733">
    <property type="entry name" value="TopoI_bac-type"/>
</dbReference>
<dbReference type="PROSITE" id="PS52039">
    <property type="entry name" value="TOPO_IA_2"/>
    <property type="match status" value="1"/>
</dbReference>
<evidence type="ECO:0000256" key="2">
    <source>
        <dbReference type="ARBA" id="ARBA00009446"/>
    </source>
</evidence>
<dbReference type="Gene3D" id="1.10.290.10">
    <property type="entry name" value="Topoisomerase I, domain 4"/>
    <property type="match status" value="1"/>
</dbReference>
<dbReference type="SUPFAM" id="SSF57783">
    <property type="entry name" value="Zinc beta-ribbon"/>
    <property type="match status" value="2"/>
</dbReference>
<comment type="function">
    <text evidence="10">Releases the supercoiling and torsional tension of DNA, which is introduced during the DNA replication and transcription, by transiently cleaving and rejoining one strand of the DNA duplex. Introduces a single-strand break via transesterification at a target site in duplex DNA. The scissile phosphodiester is attacked by the catalytic tyrosine of the enzyme, resulting in the formation of a DNA-(5'-phosphotyrosyl)-enzyme intermediate and the expulsion of a 3'-OH DNA strand. The free DNA strand then undergoes passage around the unbroken strand, thus removing DNA supercoils. Finally, in the religation step, the DNA 3'-OH attacks the covalent intermediate to expel the active-site tyrosine and restore the DNA phosphodiester backbone.</text>
</comment>
<dbReference type="GO" id="GO:0006265">
    <property type="term" value="P:DNA topological change"/>
    <property type="evidence" value="ECO:0007669"/>
    <property type="project" value="UniProtKB-UniRule"/>
</dbReference>
<evidence type="ECO:0000256" key="6">
    <source>
        <dbReference type="ARBA" id="ARBA00022842"/>
    </source>
</evidence>
<dbReference type="InterPro" id="IPR023406">
    <property type="entry name" value="Topo_IA_AS"/>
</dbReference>
<dbReference type="InterPro" id="IPR013497">
    <property type="entry name" value="Topo_IA_cen"/>
</dbReference>
<dbReference type="EC" id="5.6.2.1" evidence="10"/>
<feature type="site" description="Interaction with DNA" evidence="10">
    <location>
        <position position="292"/>
    </location>
</feature>
<dbReference type="PROSITE" id="PS50880">
    <property type="entry name" value="TOPRIM"/>
    <property type="match status" value="1"/>
</dbReference>
<sequence length="713" mass="80935">MNLVIVESPTKAKTISKFLDSSYQVVACFGHTRDLPKKELGIDVKNNFEPTYVIVPKAQKILREIKNKAKNSENLYLATDYDREGEAIAWHLLQAEGFKKQKVSRITFHEITKEAILSALKHPREIDLSLVSAQQARRILDRLVGYKLSPFLWRKVAQGLSAGRVQSVAVRLVVEKEREIEKFNSQEYWSIEAILSKGNLEFKAILTEIDGKKVSKLDIKNEKTSQEIIKNLEKADYEVQDIKKDQKKRYPSPPFTTSTLQQEASTKLGFSAKQTMKLAQDLYEEGLITYMRTDSVQVASQALQMAEKVITKIYGKNYALPTPRFYKTKSKGAQEAHEAIRPTDLAVEPEKSNLTGTTSRLYTLIWKKMIASQMKEAEVLEENVKIKAKNFTFLATGLKITFDGFLRVYQNANKETILPDLKVGDSLNLEKLEKNQHFTEAPARFTEASLIKELEKRGIGRPSTYAPTLGTITDRGYVEKKEGKLIPQEIGIIVNDVLVKHFPEIVDFSFTAKMEDELDSIAEGKLKWQKVIDKFYGPFSKNLKEKTKEVSKAEITEEESNEICTECGKKLKIKLGRFGKFLACTGFPECKFTKPIGETAKLVEKSEEKCPKCKKDMVLKEGRFGKFLACSGYPECKFTKNIEIASAVPCPACGGKLLQRKTRKGRTFWGCGNYPKCKTAFWNEPINEKCPQCQALLLKTKNNVKCSQCEYKK</sequence>
<feature type="site" description="Interaction with DNA" evidence="10">
    <location>
        <position position="146"/>
    </location>
</feature>
<evidence type="ECO:0000313" key="14">
    <source>
        <dbReference type="Proteomes" id="UP000034508"/>
    </source>
</evidence>
<dbReference type="SMART" id="SM00437">
    <property type="entry name" value="TOP1Ac"/>
    <property type="match status" value="1"/>
</dbReference>
<evidence type="ECO:0000313" key="13">
    <source>
        <dbReference type="EMBL" id="KKQ18113.1"/>
    </source>
</evidence>
<keyword evidence="4" id="KW-0863">Zinc-finger</keyword>
<dbReference type="InterPro" id="IPR013498">
    <property type="entry name" value="Topo_IA_Znf"/>
</dbReference>
<dbReference type="InterPro" id="IPR003601">
    <property type="entry name" value="Topo_IA_2"/>
</dbReference>
<dbReference type="InterPro" id="IPR023405">
    <property type="entry name" value="Topo_IA_core_domain"/>
</dbReference>
<dbReference type="InterPro" id="IPR003602">
    <property type="entry name" value="Topo_IA_DNA-bd_dom"/>
</dbReference>
<feature type="site" description="Interaction with DNA" evidence="10">
    <location>
        <position position="31"/>
    </location>
</feature>
<dbReference type="InterPro" id="IPR013824">
    <property type="entry name" value="Topo_IA_cen_sub1"/>
</dbReference>
<evidence type="ECO:0000256" key="1">
    <source>
        <dbReference type="ARBA" id="ARBA00000213"/>
    </source>
</evidence>
<dbReference type="PRINTS" id="PR00417">
    <property type="entry name" value="PRTPISMRASEI"/>
</dbReference>
<feature type="site" description="Interaction with DNA" evidence="10">
    <location>
        <position position="153"/>
    </location>
</feature>
<dbReference type="CDD" id="cd00186">
    <property type="entry name" value="TOP1Ac"/>
    <property type="match status" value="1"/>
</dbReference>
<dbReference type="SMART" id="SM00493">
    <property type="entry name" value="TOPRIM"/>
    <property type="match status" value="1"/>
</dbReference>
<feature type="domain" description="Toprim" evidence="11">
    <location>
        <begin position="1"/>
        <end position="111"/>
    </location>
</feature>
<evidence type="ECO:0000259" key="11">
    <source>
        <dbReference type="PROSITE" id="PS50880"/>
    </source>
</evidence>
<dbReference type="Pfam" id="PF01396">
    <property type="entry name" value="Zn_ribbon_Top1"/>
    <property type="match status" value="3"/>
</dbReference>
<dbReference type="GO" id="GO:0003917">
    <property type="term" value="F:DNA topoisomerase type I (single strand cut, ATP-independent) activity"/>
    <property type="evidence" value="ECO:0007669"/>
    <property type="project" value="UniProtKB-UniRule"/>
</dbReference>
<dbReference type="InterPro" id="IPR013825">
    <property type="entry name" value="Topo_IA_cen_sub2"/>
</dbReference>
<dbReference type="InterPro" id="IPR028612">
    <property type="entry name" value="Topoisom_1_IA"/>
</dbReference>
<keyword evidence="3" id="KW-0479">Metal-binding</keyword>
<evidence type="ECO:0000256" key="3">
    <source>
        <dbReference type="ARBA" id="ARBA00022723"/>
    </source>
</evidence>
<evidence type="ECO:0000256" key="7">
    <source>
        <dbReference type="ARBA" id="ARBA00023029"/>
    </source>
</evidence>
<accession>A0A0G0FGH0</accession>
<organism evidence="13 14">
    <name type="scientific">Berkelbacteria bacterium GW2011_GWA1_36_9</name>
    <dbReference type="NCBI Taxonomy" id="1618331"/>
    <lineage>
        <taxon>Bacteria</taxon>
        <taxon>Candidatus Berkelbacteria</taxon>
    </lineage>
</organism>
<gene>
    <name evidence="10" type="primary">topA</name>
    <name evidence="13" type="ORF">US31_C0009G0012</name>
</gene>
<comment type="catalytic activity">
    <reaction evidence="1 10">
        <text>ATP-independent breakage of single-stranded DNA, followed by passage and rejoining.</text>
        <dbReference type="EC" id="5.6.2.1"/>
    </reaction>
</comment>
<evidence type="ECO:0000256" key="10">
    <source>
        <dbReference type="HAMAP-Rule" id="MF_00952"/>
    </source>
</evidence>
<proteinExistence type="inferred from homology"/>
<dbReference type="EMBL" id="LBSM01000009">
    <property type="protein sequence ID" value="KKQ18113.1"/>
    <property type="molecule type" value="Genomic_DNA"/>
</dbReference>
<evidence type="ECO:0000256" key="4">
    <source>
        <dbReference type="ARBA" id="ARBA00022771"/>
    </source>
</evidence>
<evidence type="ECO:0000256" key="9">
    <source>
        <dbReference type="ARBA" id="ARBA00023235"/>
    </source>
</evidence>
<feature type="active site" description="O-(5'-phospho-DNA)-tyrosine intermediate" evidence="10">
    <location>
        <position position="290"/>
    </location>
</feature>
<comment type="similarity">
    <text evidence="2 10">Belongs to the type IA topoisomerase family.</text>
</comment>
<comment type="subunit">
    <text evidence="10">Monomer.</text>
</comment>